<organism evidence="3 4">
    <name type="scientific">Gordonia insulae</name>
    <dbReference type="NCBI Taxonomy" id="2420509"/>
    <lineage>
        <taxon>Bacteria</taxon>
        <taxon>Bacillati</taxon>
        <taxon>Actinomycetota</taxon>
        <taxon>Actinomycetes</taxon>
        <taxon>Mycobacteriales</taxon>
        <taxon>Gordoniaceae</taxon>
        <taxon>Gordonia</taxon>
    </lineage>
</organism>
<dbReference type="SUPFAM" id="SSF53474">
    <property type="entry name" value="alpha/beta-Hydrolases"/>
    <property type="match status" value="1"/>
</dbReference>
<evidence type="ECO:0000313" key="3">
    <source>
        <dbReference type="EMBL" id="AZG45058.1"/>
    </source>
</evidence>
<evidence type="ECO:0000259" key="2">
    <source>
        <dbReference type="Pfam" id="PF07859"/>
    </source>
</evidence>
<dbReference type="Gene3D" id="3.40.50.1820">
    <property type="entry name" value="alpha/beta hydrolase"/>
    <property type="match status" value="1"/>
</dbReference>
<dbReference type="EMBL" id="CP033972">
    <property type="protein sequence ID" value="AZG45058.1"/>
    <property type="molecule type" value="Genomic_DNA"/>
</dbReference>
<sequence length="303" mass="32383">MTVDEHGFHPDLARTARFLPRSVVGPRTLPVIRLVQNGMARVQRAADVEVRSLSTGGAVRIFRPDNVAGDAPALVWMHGGGYLIGKAQQDDALCRRFSRNAGAVVVSVDYRLAPDHPFPAALDDCHAAVALVRELDGVDHSRIAIGGASAGGGLAAQLALRIRDNGEPTPVLQLLVYPMLDDRTGADGASSMEDSLRMWSSTSNRYGWAGYLGAADPADVVPARCDDLSGLAPAWIGVGTLDLFHDEDLAYAQRLRDAGISCEIETIPGAFHGFDLVNPTAPVSREFFRLQTAALRASFEAQS</sequence>
<dbReference type="Proteomes" id="UP000271469">
    <property type="component" value="Chromosome"/>
</dbReference>
<dbReference type="KEGG" id="gom:D7316_01651"/>
<dbReference type="AlphaFoldDB" id="A0A3G8JJE0"/>
<proteinExistence type="predicted"/>
<evidence type="ECO:0000313" key="4">
    <source>
        <dbReference type="Proteomes" id="UP000271469"/>
    </source>
</evidence>
<keyword evidence="1 3" id="KW-0378">Hydrolase</keyword>
<keyword evidence="4" id="KW-1185">Reference proteome</keyword>
<dbReference type="InterPro" id="IPR029058">
    <property type="entry name" value="AB_hydrolase_fold"/>
</dbReference>
<name>A0A3G8JJE0_9ACTN</name>
<reference evidence="3 4" key="1">
    <citation type="submission" date="2018-11" db="EMBL/GenBank/DDBJ databases">
        <title>Gordonia insulae sp. nov., isolated from an island soil.</title>
        <authorList>
            <person name="Kim Y.S."/>
            <person name="Kim S.B."/>
        </authorList>
    </citation>
    <scope>NUCLEOTIDE SEQUENCE [LARGE SCALE GENOMIC DNA]</scope>
    <source>
        <strain evidence="3 4">MMS17-SY073</strain>
    </source>
</reference>
<dbReference type="OrthoDB" id="3181909at2"/>
<dbReference type="PANTHER" id="PTHR48081:SF8">
    <property type="entry name" value="ALPHA_BETA HYDROLASE FOLD-3 DOMAIN-CONTAINING PROTEIN-RELATED"/>
    <property type="match status" value="1"/>
</dbReference>
<dbReference type="RefSeq" id="WP_124707836.1">
    <property type="nucleotide sequence ID" value="NZ_CP033972.1"/>
</dbReference>
<dbReference type="GO" id="GO:0106435">
    <property type="term" value="F:carboxylesterase activity"/>
    <property type="evidence" value="ECO:0007669"/>
    <property type="project" value="UniProtKB-EC"/>
</dbReference>
<dbReference type="PANTHER" id="PTHR48081">
    <property type="entry name" value="AB HYDROLASE SUPERFAMILY PROTEIN C4A8.06C"/>
    <property type="match status" value="1"/>
</dbReference>
<feature type="domain" description="Alpha/beta hydrolase fold-3" evidence="2">
    <location>
        <begin position="74"/>
        <end position="274"/>
    </location>
</feature>
<accession>A0A3G8JJE0</accession>
<evidence type="ECO:0000256" key="1">
    <source>
        <dbReference type="ARBA" id="ARBA00022801"/>
    </source>
</evidence>
<gene>
    <name evidence="3" type="primary">nlhH_1</name>
    <name evidence="3" type="ORF">D7316_01651</name>
</gene>
<dbReference type="Pfam" id="PF07859">
    <property type="entry name" value="Abhydrolase_3"/>
    <property type="match status" value="1"/>
</dbReference>
<dbReference type="EC" id="3.1.1.1" evidence="3"/>
<dbReference type="InterPro" id="IPR050300">
    <property type="entry name" value="GDXG_lipolytic_enzyme"/>
</dbReference>
<protein>
    <submittedName>
        <fullName evidence="3">Carboxylesterase NlhH</fullName>
        <ecNumber evidence="3">3.1.1.1</ecNumber>
    </submittedName>
</protein>
<dbReference type="InterPro" id="IPR013094">
    <property type="entry name" value="AB_hydrolase_3"/>
</dbReference>